<dbReference type="NCBIfam" id="TIGR01534">
    <property type="entry name" value="GAPDH-I"/>
    <property type="match status" value="1"/>
</dbReference>
<evidence type="ECO:0000259" key="8">
    <source>
        <dbReference type="SMART" id="SM00846"/>
    </source>
</evidence>
<feature type="binding site" evidence="4">
    <location>
        <position position="233"/>
    </location>
    <ligand>
        <name>D-glyceraldehyde 3-phosphate</name>
        <dbReference type="ChEBI" id="CHEBI:59776"/>
    </ligand>
</feature>
<dbReference type="GO" id="GO:0016620">
    <property type="term" value="F:oxidoreductase activity, acting on the aldehyde or oxo group of donors, NAD or NADP as acceptor"/>
    <property type="evidence" value="ECO:0007669"/>
    <property type="project" value="InterPro"/>
</dbReference>
<name>A0A2M7W535_9BACT</name>
<dbReference type="Proteomes" id="UP000230137">
    <property type="component" value="Unassembled WGS sequence"/>
</dbReference>
<dbReference type="SMART" id="SM00846">
    <property type="entry name" value="Gp_dh_N"/>
    <property type="match status" value="1"/>
</dbReference>
<evidence type="ECO:0000256" key="3">
    <source>
        <dbReference type="PIRSR" id="PIRSR000149-1"/>
    </source>
</evidence>
<comment type="caution">
    <text evidence="9">The sequence shown here is derived from an EMBL/GenBank/DDBJ whole genome shotgun (WGS) entry which is preliminary data.</text>
</comment>
<evidence type="ECO:0000256" key="6">
    <source>
        <dbReference type="PIRSR" id="PIRSR000149-4"/>
    </source>
</evidence>
<reference evidence="10" key="1">
    <citation type="submission" date="2017-09" db="EMBL/GenBank/DDBJ databases">
        <title>Depth-based differentiation of microbial function through sediment-hosted aquifers and enrichment of novel symbionts in the deep terrestrial subsurface.</title>
        <authorList>
            <person name="Probst A.J."/>
            <person name="Ladd B."/>
            <person name="Jarett J.K."/>
            <person name="Geller-Mcgrath D.E."/>
            <person name="Sieber C.M.K."/>
            <person name="Emerson J.B."/>
            <person name="Anantharaman K."/>
            <person name="Thomas B.C."/>
            <person name="Malmstrom R."/>
            <person name="Stieglmeier M."/>
            <person name="Klingl A."/>
            <person name="Woyke T."/>
            <person name="Ryan C.M."/>
            <person name="Banfield J.F."/>
        </authorList>
    </citation>
    <scope>NUCLEOTIDE SEQUENCE [LARGE SCALE GENOMIC DNA]</scope>
</reference>
<dbReference type="CDD" id="cd18126">
    <property type="entry name" value="GAPDH_I_C"/>
    <property type="match status" value="1"/>
</dbReference>
<dbReference type="PANTHER" id="PTHR43148">
    <property type="entry name" value="GLYCERALDEHYDE-3-PHOSPHATE DEHYDROGENASE 2"/>
    <property type="match status" value="1"/>
</dbReference>
<dbReference type="FunFam" id="3.30.360.10:FF:000002">
    <property type="entry name" value="Glyceraldehyde-3-phosphate dehydrogenase"/>
    <property type="match status" value="1"/>
</dbReference>
<keyword evidence="5" id="KW-0520">NAD</keyword>
<dbReference type="SUPFAM" id="SSF51735">
    <property type="entry name" value="NAD(P)-binding Rossmann-fold domains"/>
    <property type="match status" value="1"/>
</dbReference>
<dbReference type="InterPro" id="IPR036291">
    <property type="entry name" value="NAD(P)-bd_dom_sf"/>
</dbReference>
<evidence type="ECO:0000256" key="5">
    <source>
        <dbReference type="PIRSR" id="PIRSR000149-3"/>
    </source>
</evidence>
<feature type="site" description="Activates thiol group during catalysis" evidence="6">
    <location>
        <position position="179"/>
    </location>
</feature>
<keyword evidence="5" id="KW-0547">Nucleotide-binding</keyword>
<dbReference type="InterPro" id="IPR020831">
    <property type="entry name" value="GlycerAld/Erythrose_P_DH"/>
</dbReference>
<dbReference type="Gene3D" id="3.40.50.720">
    <property type="entry name" value="NAD(P)-binding Rossmann-like Domain"/>
    <property type="match status" value="1"/>
</dbReference>
<proteinExistence type="inferred from homology"/>
<evidence type="ECO:0000256" key="7">
    <source>
        <dbReference type="RuleBase" id="RU000397"/>
    </source>
</evidence>
<evidence type="ECO:0000256" key="4">
    <source>
        <dbReference type="PIRSR" id="PIRSR000149-2"/>
    </source>
</evidence>
<dbReference type="SUPFAM" id="SSF55347">
    <property type="entry name" value="Glyceraldehyde-3-phosphate dehydrogenase-like, C-terminal domain"/>
    <property type="match status" value="1"/>
</dbReference>
<dbReference type="GO" id="GO:0006006">
    <property type="term" value="P:glucose metabolic process"/>
    <property type="evidence" value="ECO:0007669"/>
    <property type="project" value="InterPro"/>
</dbReference>
<feature type="domain" description="Glyceraldehyde 3-phosphate dehydrogenase NAD(P) binding" evidence="8">
    <location>
        <begin position="2"/>
        <end position="152"/>
    </location>
</feature>
<evidence type="ECO:0000256" key="1">
    <source>
        <dbReference type="ARBA" id="ARBA00007406"/>
    </source>
</evidence>
<feature type="binding site" evidence="5">
    <location>
        <position position="315"/>
    </location>
    <ligand>
        <name>NAD(+)</name>
        <dbReference type="ChEBI" id="CHEBI:57540"/>
    </ligand>
</feature>
<dbReference type="GO" id="GO:0050661">
    <property type="term" value="F:NADP binding"/>
    <property type="evidence" value="ECO:0007669"/>
    <property type="project" value="InterPro"/>
</dbReference>
<feature type="binding site" evidence="4">
    <location>
        <begin position="210"/>
        <end position="211"/>
    </location>
    <ligand>
        <name>D-glyceraldehyde 3-phosphate</name>
        <dbReference type="ChEBI" id="CHEBI:59776"/>
    </ligand>
</feature>
<feature type="binding site" evidence="5">
    <location>
        <position position="121"/>
    </location>
    <ligand>
        <name>NAD(+)</name>
        <dbReference type="ChEBI" id="CHEBI:57540"/>
    </ligand>
</feature>
<evidence type="ECO:0000256" key="2">
    <source>
        <dbReference type="ARBA" id="ARBA00023002"/>
    </source>
</evidence>
<feature type="binding site" evidence="4">
    <location>
        <begin position="151"/>
        <end position="153"/>
    </location>
    <ligand>
        <name>D-glyceraldehyde 3-phosphate</name>
        <dbReference type="ChEBI" id="CHEBI:59776"/>
    </ligand>
</feature>
<feature type="active site" description="Nucleophile" evidence="3">
    <location>
        <position position="152"/>
    </location>
</feature>
<comment type="similarity">
    <text evidence="1 7">Belongs to the glyceraldehyde-3-phosphate dehydrogenase family.</text>
</comment>
<keyword evidence="2" id="KW-0560">Oxidoreductase</keyword>
<organism evidence="9 10">
    <name type="scientific">Candidatus Berkelbacteria bacterium CG_4_10_14_0_2_um_filter_35_9_33_12</name>
    <dbReference type="NCBI Taxonomy" id="1974499"/>
    <lineage>
        <taxon>Bacteria</taxon>
        <taxon>Candidatus Berkelbacteria</taxon>
    </lineage>
</organism>
<evidence type="ECO:0000313" key="10">
    <source>
        <dbReference type="Proteomes" id="UP000230137"/>
    </source>
</evidence>
<dbReference type="GO" id="GO:0051287">
    <property type="term" value="F:NAD binding"/>
    <property type="evidence" value="ECO:0007669"/>
    <property type="project" value="InterPro"/>
</dbReference>
<dbReference type="InterPro" id="IPR020829">
    <property type="entry name" value="GlycerAld_3-P_DH_cat"/>
</dbReference>
<dbReference type="Gene3D" id="3.30.360.10">
    <property type="entry name" value="Dihydrodipicolinate Reductase, domain 2"/>
    <property type="match status" value="1"/>
</dbReference>
<dbReference type="Pfam" id="PF00044">
    <property type="entry name" value="Gp_dh_N"/>
    <property type="match status" value="1"/>
</dbReference>
<accession>A0A2M7W535</accession>
<dbReference type="Pfam" id="PF02800">
    <property type="entry name" value="Gp_dh_C"/>
    <property type="match status" value="1"/>
</dbReference>
<gene>
    <name evidence="9" type="primary">gap</name>
    <name evidence="9" type="ORF">COX60_01425</name>
</gene>
<feature type="binding site" evidence="4">
    <location>
        <position position="182"/>
    </location>
    <ligand>
        <name>D-glyceraldehyde 3-phosphate</name>
        <dbReference type="ChEBI" id="CHEBI:59776"/>
    </ligand>
</feature>
<sequence length="337" mass="36511">MIKIAINGFGRIGRSALKIAYDSFQEEIEIVAVNDLADNKTLADLLKHDSNYGLWEHEVSASEQNISVDGKKIRALSEKEPSNLPWKELAVDIVLECTGVFTSKNDASKHLVAGAKKVIISAPSKEDDPVPTYVLGLNKYDGKAEIINNASCTTNSVAPMIKVLEEKFGVEKALMTTVHAYTQDQLLQDGPHKDLRRARNATENIVPTTTGAAIATTEVIPELVGKFDGISLRVPVAVGSISDITAILKKEVTVDEINNAFLEASKSEALKGILEVSTEPIVSTDIVGSTASTIIDLPMTKTIGNLVKVFGWYDNEYGYASRLVEQVVEVGKLLLSQ</sequence>
<dbReference type="PIRSF" id="PIRSF000149">
    <property type="entry name" value="GAP_DH"/>
    <property type="match status" value="1"/>
</dbReference>
<dbReference type="FunFam" id="3.40.50.720:FF:000001">
    <property type="entry name" value="Glyceraldehyde-3-phosphate dehydrogenase"/>
    <property type="match status" value="1"/>
</dbReference>
<protein>
    <submittedName>
        <fullName evidence="9">Type I glyceraldehyde-3-phosphate dehydrogenase</fullName>
    </submittedName>
</protein>
<dbReference type="InterPro" id="IPR020828">
    <property type="entry name" value="GlycerAld_3-P_DH_NAD(P)-bd"/>
</dbReference>
<feature type="binding site" evidence="5">
    <location>
        <position position="35"/>
    </location>
    <ligand>
        <name>NAD(+)</name>
        <dbReference type="ChEBI" id="CHEBI:57540"/>
    </ligand>
</feature>
<feature type="binding site" evidence="5">
    <location>
        <begin position="11"/>
        <end position="12"/>
    </location>
    <ligand>
        <name>NAD(+)</name>
        <dbReference type="ChEBI" id="CHEBI:57540"/>
    </ligand>
</feature>
<dbReference type="PRINTS" id="PR00078">
    <property type="entry name" value="G3PDHDRGNASE"/>
</dbReference>
<dbReference type="EMBL" id="PFQF01000026">
    <property type="protein sequence ID" value="PJA20503.1"/>
    <property type="molecule type" value="Genomic_DNA"/>
</dbReference>
<evidence type="ECO:0000313" key="9">
    <source>
        <dbReference type="EMBL" id="PJA20503.1"/>
    </source>
</evidence>
<dbReference type="CDD" id="cd05214">
    <property type="entry name" value="GAPDH_I_N"/>
    <property type="match status" value="1"/>
</dbReference>
<dbReference type="AlphaFoldDB" id="A0A2M7W535"/>
<dbReference type="InterPro" id="IPR006424">
    <property type="entry name" value="Glyceraldehyde-3-P_DH_1"/>
</dbReference>